<evidence type="ECO:0000313" key="3">
    <source>
        <dbReference type="EMBL" id="PRX68234.1"/>
    </source>
</evidence>
<gene>
    <name evidence="3" type="ORF">B0I32_103195</name>
</gene>
<dbReference type="PANTHER" id="PTHR35174">
    <property type="entry name" value="BLL7171 PROTEIN-RELATED"/>
    <property type="match status" value="1"/>
</dbReference>
<evidence type="ECO:0000313" key="4">
    <source>
        <dbReference type="Proteomes" id="UP000238312"/>
    </source>
</evidence>
<dbReference type="InterPro" id="IPR011008">
    <property type="entry name" value="Dimeric_a/b-barrel"/>
</dbReference>
<proteinExistence type="inferred from homology"/>
<accession>A0A2T0N6M8</accession>
<evidence type="ECO:0000259" key="2">
    <source>
        <dbReference type="Pfam" id="PF03795"/>
    </source>
</evidence>
<dbReference type="RefSeq" id="WP_106236397.1">
    <property type="nucleotide sequence ID" value="NZ_JBFAIB010000003.1"/>
</dbReference>
<dbReference type="Gene3D" id="3.30.70.1060">
    <property type="entry name" value="Dimeric alpha+beta barrel"/>
    <property type="match status" value="1"/>
</dbReference>
<evidence type="ECO:0000256" key="1">
    <source>
        <dbReference type="ARBA" id="ARBA00007689"/>
    </source>
</evidence>
<organism evidence="3 4">
    <name type="scientific">Nonomuraea fuscirosea</name>
    <dbReference type="NCBI Taxonomy" id="1291556"/>
    <lineage>
        <taxon>Bacteria</taxon>
        <taxon>Bacillati</taxon>
        <taxon>Actinomycetota</taxon>
        <taxon>Actinomycetes</taxon>
        <taxon>Streptosporangiales</taxon>
        <taxon>Streptosporangiaceae</taxon>
        <taxon>Nonomuraea</taxon>
    </lineage>
</organism>
<sequence>MDFVLLIHGDEMLWDAFSESERTRMAEAHRQFGRAMVMAGVKVKYGAGLTRSREGKLVRPDGPAVAGPYAVGREQIGGIWIIEVKSAEEAEAWARKMPYAPGDIVEVRPCDPTA</sequence>
<feature type="domain" description="YCII-related" evidence="2">
    <location>
        <begin position="1"/>
        <end position="109"/>
    </location>
</feature>
<dbReference type="OrthoDB" id="668782at2"/>
<dbReference type="SUPFAM" id="SSF54909">
    <property type="entry name" value="Dimeric alpha+beta barrel"/>
    <property type="match status" value="1"/>
</dbReference>
<reference evidence="3 4" key="1">
    <citation type="submission" date="2018-03" db="EMBL/GenBank/DDBJ databases">
        <title>Genomic Encyclopedia of Type Strains, Phase III (KMG-III): the genomes of soil and plant-associated and newly described type strains.</title>
        <authorList>
            <person name="Whitman W."/>
        </authorList>
    </citation>
    <scope>NUCLEOTIDE SEQUENCE [LARGE SCALE GENOMIC DNA]</scope>
    <source>
        <strain evidence="3 4">CGMCC 4.7104</strain>
    </source>
</reference>
<comment type="similarity">
    <text evidence="1">Belongs to the YciI family.</text>
</comment>
<dbReference type="Pfam" id="PF03795">
    <property type="entry name" value="YCII"/>
    <property type="match status" value="1"/>
</dbReference>
<dbReference type="InterPro" id="IPR005545">
    <property type="entry name" value="YCII"/>
</dbReference>
<name>A0A2T0N6M8_9ACTN</name>
<keyword evidence="4" id="KW-1185">Reference proteome</keyword>
<dbReference type="AlphaFoldDB" id="A0A2T0N6M8"/>
<protein>
    <recommendedName>
        <fullName evidence="2">YCII-related domain-containing protein</fullName>
    </recommendedName>
</protein>
<dbReference type="PANTHER" id="PTHR35174:SF3">
    <property type="entry name" value="BLL7171 PROTEIN"/>
    <property type="match status" value="1"/>
</dbReference>
<comment type="caution">
    <text evidence="3">The sequence shown here is derived from an EMBL/GenBank/DDBJ whole genome shotgun (WGS) entry which is preliminary data.</text>
</comment>
<dbReference type="EMBL" id="PVNG01000003">
    <property type="protein sequence ID" value="PRX68234.1"/>
    <property type="molecule type" value="Genomic_DNA"/>
</dbReference>
<dbReference type="Proteomes" id="UP000238312">
    <property type="component" value="Unassembled WGS sequence"/>
</dbReference>